<feature type="region of interest" description="Disordered" evidence="2">
    <location>
        <begin position="324"/>
        <end position="343"/>
    </location>
</feature>
<dbReference type="Pfam" id="PF12881">
    <property type="entry name" value="NUT"/>
    <property type="match status" value="1"/>
</dbReference>
<evidence type="ECO:0000256" key="2">
    <source>
        <dbReference type="SAM" id="MobiDB-lite"/>
    </source>
</evidence>
<dbReference type="AlphaFoldDB" id="A0A8J6GM69"/>
<feature type="region of interest" description="Disordered" evidence="2">
    <location>
        <begin position="113"/>
        <end position="133"/>
    </location>
</feature>
<evidence type="ECO:0000313" key="5">
    <source>
        <dbReference type="Proteomes" id="UP000710432"/>
    </source>
</evidence>
<sequence>MSLVAEDGSTALGTAVPLNIVQVGAPGRPVQPVHNANIVHTQVPLNCNVPGAQGGSMGHPASLFMSTPAANTFINTPIASAVQSQDGTWVLGPHPPTTQPVVQLVSVKSPVNSAPPPKEAYGQSGPANIQSNSPEYLSKPDSVYVNYRRWQLLKTLVQRHLSQTPDVAAFSCFLIPVLRSLAKRKPTMTVEEGLWRGLQEWQCTSNYDRMIFFEMAEKFSEFESEEEMENAKLEMEASRLEMRNVQCQFLTTTERQDPPKPSAPQVVKEPVSSSMKAVPRADPAHLPGPRDRQLHKTEAPVEIPPEAVQEYMDIMDWLERLPQPPMEKEEEESSGPEQEDDLHSDAGLLNYIDELCSQKHFVEQVEAIINPQFMAEILSSKPEMDILALMKVLDYEEEVTVEQVDGKGLLETLKKKDCKTTPLNQDASQILANASVLTVSQGAEKNGHGPQREASAQKGSSQMAFLDQQCPEDTNAKIWGPRPSVLPGSQCLPSPVDIRSTVTTCDKEAYPQSPGSRSGVNLREVPATEELHESLGRTTDGKEELHSLSFLLCSQYNLVPRKPASHLFPYADFSDSDSIPKPSSPKIKGFSPDPSLIAKPKKRALIGGLTPMAKKSDPGPGHGVFEGPLSALELAQPLQAQKRKHESLGTRKRKRKKRH</sequence>
<feature type="region of interest" description="Disordered" evidence="2">
    <location>
        <begin position="251"/>
        <end position="300"/>
    </location>
</feature>
<dbReference type="EMBL" id="JAATJU010021517">
    <property type="protein sequence ID" value="KAH0513432.1"/>
    <property type="molecule type" value="Genomic_DNA"/>
</dbReference>
<dbReference type="Proteomes" id="UP000710432">
    <property type="component" value="Unassembled WGS sequence"/>
</dbReference>
<feature type="compositionally biased region" description="Acidic residues" evidence="2">
    <location>
        <begin position="328"/>
        <end position="342"/>
    </location>
</feature>
<gene>
    <name evidence="4" type="ORF">LTLLF_140135</name>
</gene>
<name>A0A8J6GM69_MICOH</name>
<feature type="compositionally biased region" description="Low complexity" evidence="2">
    <location>
        <begin position="575"/>
        <end position="592"/>
    </location>
</feature>
<feature type="compositionally biased region" description="Basic and acidic residues" evidence="2">
    <location>
        <begin position="288"/>
        <end position="299"/>
    </location>
</feature>
<comment type="similarity">
    <text evidence="1">Belongs to the NUT family.</text>
</comment>
<comment type="caution">
    <text evidence="4">The sequence shown here is derived from an EMBL/GenBank/DDBJ whole genome shotgun (WGS) entry which is preliminary data.</text>
</comment>
<feature type="compositionally biased region" description="Basic residues" evidence="2">
    <location>
        <begin position="641"/>
        <end position="659"/>
    </location>
</feature>
<feature type="region of interest" description="Disordered" evidence="2">
    <location>
        <begin position="575"/>
        <end position="659"/>
    </location>
</feature>
<organism evidence="4 5">
    <name type="scientific">Microtus ochrogaster</name>
    <name type="common">Prairie vole</name>
    <dbReference type="NCBI Taxonomy" id="79684"/>
    <lineage>
        <taxon>Eukaryota</taxon>
        <taxon>Metazoa</taxon>
        <taxon>Chordata</taxon>
        <taxon>Craniata</taxon>
        <taxon>Vertebrata</taxon>
        <taxon>Euteleostomi</taxon>
        <taxon>Mammalia</taxon>
        <taxon>Eutheria</taxon>
        <taxon>Euarchontoglires</taxon>
        <taxon>Glires</taxon>
        <taxon>Rodentia</taxon>
        <taxon>Myomorpha</taxon>
        <taxon>Muroidea</taxon>
        <taxon>Cricetidae</taxon>
        <taxon>Arvicolinae</taxon>
        <taxon>Microtus</taxon>
    </lineage>
</organism>
<accession>A0A8J6GM69</accession>
<proteinExistence type="inferred from homology"/>
<feature type="domain" description="Nuclear Testis protein N-terminal" evidence="3">
    <location>
        <begin position="1"/>
        <end position="656"/>
    </location>
</feature>
<dbReference type="PANTHER" id="PTHR22879:SF14">
    <property type="entry name" value="NUT FAMILY MEMBER 2A-RELATED"/>
    <property type="match status" value="1"/>
</dbReference>
<evidence type="ECO:0000259" key="3">
    <source>
        <dbReference type="Pfam" id="PF12881"/>
    </source>
</evidence>
<protein>
    <submittedName>
        <fullName evidence="4">NUT family member 2</fullName>
    </submittedName>
</protein>
<dbReference type="InterPro" id="IPR024309">
    <property type="entry name" value="NUT_N"/>
</dbReference>
<reference evidence="4" key="1">
    <citation type="submission" date="2020-03" db="EMBL/GenBank/DDBJ databases">
        <title>Studies in the Genomics of Life Span.</title>
        <authorList>
            <person name="Glass D."/>
        </authorList>
    </citation>
    <scope>NUCLEOTIDE SEQUENCE</scope>
    <source>
        <strain evidence="4">LTLLF</strain>
        <tissue evidence="4">Muscle</tissue>
    </source>
</reference>
<evidence type="ECO:0000313" key="4">
    <source>
        <dbReference type="EMBL" id="KAH0513432.1"/>
    </source>
</evidence>
<dbReference type="InterPro" id="IPR024310">
    <property type="entry name" value="NUT"/>
</dbReference>
<feature type="region of interest" description="Disordered" evidence="2">
    <location>
        <begin position="442"/>
        <end position="463"/>
    </location>
</feature>
<dbReference type="PANTHER" id="PTHR22879">
    <property type="entry name" value="NUT FAMILY MEMBER 1"/>
    <property type="match status" value="1"/>
</dbReference>
<evidence type="ECO:0000256" key="1">
    <source>
        <dbReference type="ARBA" id="ARBA00010586"/>
    </source>
</evidence>